<keyword evidence="5" id="KW-1133">Transmembrane helix</keyword>
<dbReference type="GO" id="GO:0030313">
    <property type="term" value="C:cell envelope"/>
    <property type="evidence" value="ECO:0007669"/>
    <property type="project" value="UniProtKB-SubCell"/>
</dbReference>
<dbReference type="InterPro" id="IPR007348">
    <property type="entry name" value="CopC_dom"/>
</dbReference>
<evidence type="ECO:0000256" key="5">
    <source>
        <dbReference type="SAM" id="Phobius"/>
    </source>
</evidence>
<keyword evidence="5" id="KW-0472">Membrane</keyword>
<evidence type="ECO:0000256" key="6">
    <source>
        <dbReference type="SAM" id="SignalP"/>
    </source>
</evidence>
<keyword evidence="10" id="KW-1185">Reference proteome</keyword>
<feature type="chain" id="PRO_5043601094" evidence="6">
    <location>
        <begin position="30"/>
        <end position="169"/>
    </location>
</feature>
<dbReference type="InterPro" id="IPR014756">
    <property type="entry name" value="Ig_E-set"/>
</dbReference>
<evidence type="ECO:0000313" key="11">
    <source>
        <dbReference type="Proteomes" id="UP001162885"/>
    </source>
</evidence>
<evidence type="ECO:0000256" key="2">
    <source>
        <dbReference type="ARBA" id="ARBA00022723"/>
    </source>
</evidence>
<reference evidence="8 10" key="1">
    <citation type="journal article" date="2019" name="Emerg. Microbes Infect.">
        <title>Comprehensive subspecies identification of 175 nontuberculous mycobacteria species based on 7547 genomic profiles.</title>
        <authorList>
            <person name="Matsumoto Y."/>
            <person name="Kinjo T."/>
            <person name="Motooka D."/>
            <person name="Nabeya D."/>
            <person name="Jung N."/>
            <person name="Uechi K."/>
            <person name="Horii T."/>
            <person name="Iida T."/>
            <person name="Fujita J."/>
            <person name="Nakamura S."/>
        </authorList>
    </citation>
    <scope>NUCLEOTIDE SEQUENCE [LARGE SCALE GENOMIC DNA]</scope>
    <source>
        <strain evidence="8 10">JCM 15653</strain>
    </source>
</reference>
<dbReference type="Pfam" id="PF04234">
    <property type="entry name" value="CopC"/>
    <property type="match status" value="1"/>
</dbReference>
<dbReference type="GO" id="GO:0005886">
    <property type="term" value="C:plasma membrane"/>
    <property type="evidence" value="ECO:0007669"/>
    <property type="project" value="TreeGrafter"/>
</dbReference>
<protein>
    <submittedName>
        <fullName evidence="8 9">Copper resistance protein C</fullName>
    </submittedName>
</protein>
<dbReference type="GO" id="GO:0046688">
    <property type="term" value="P:response to copper ion"/>
    <property type="evidence" value="ECO:0007669"/>
    <property type="project" value="InterPro"/>
</dbReference>
<evidence type="ECO:0000313" key="10">
    <source>
        <dbReference type="Proteomes" id="UP000466683"/>
    </source>
</evidence>
<feature type="domain" description="CopC" evidence="7">
    <location>
        <begin position="28"/>
        <end position="120"/>
    </location>
</feature>
<dbReference type="EMBL" id="AP022579">
    <property type="protein sequence ID" value="BBX89310.1"/>
    <property type="molecule type" value="Genomic_DNA"/>
</dbReference>
<organism evidence="9 11">
    <name type="scientific">Mycolicibacterium boenickei</name>
    <dbReference type="NCBI Taxonomy" id="146017"/>
    <lineage>
        <taxon>Bacteria</taxon>
        <taxon>Bacillati</taxon>
        <taxon>Actinomycetota</taxon>
        <taxon>Actinomycetes</taxon>
        <taxon>Mycobacteriales</taxon>
        <taxon>Mycobacteriaceae</taxon>
        <taxon>Mycolicibacterium</taxon>
    </lineage>
</organism>
<dbReference type="AlphaFoldDB" id="A0AAX2ZX16"/>
<feature type="signal peptide" evidence="6">
    <location>
        <begin position="1"/>
        <end position="29"/>
    </location>
</feature>
<sequence>MSRLLAATLTGLMLAASALVGAPAASAHAARIAADPAEQSALRTSPSRVSATFNEALQPAFANMTVVGPDHNLWSEGDPSVAGAVLSVGVRPLGPAGKYTVNYRVTSADGHVVSGSWSFELTVAGTGTPGPAASAPAQTDGGGIPVWPFVLVAVIVIGGGAWWAVRRQR</sequence>
<feature type="transmembrane region" description="Helical" evidence="5">
    <location>
        <begin position="146"/>
        <end position="165"/>
    </location>
</feature>
<gene>
    <name evidence="9" type="ORF">H5U98_30100</name>
    <name evidence="8" type="ORF">MBOE_09590</name>
</gene>
<dbReference type="Proteomes" id="UP001162885">
    <property type="component" value="Chromosome"/>
</dbReference>
<dbReference type="Gene3D" id="2.60.40.1220">
    <property type="match status" value="1"/>
</dbReference>
<dbReference type="EMBL" id="CP060016">
    <property type="protein sequence ID" value="UNB99652.1"/>
    <property type="molecule type" value="Genomic_DNA"/>
</dbReference>
<evidence type="ECO:0000313" key="8">
    <source>
        <dbReference type="EMBL" id="BBX89310.1"/>
    </source>
</evidence>
<dbReference type="Proteomes" id="UP000466683">
    <property type="component" value="Chromosome"/>
</dbReference>
<accession>A0AAX2ZX16</accession>
<keyword evidence="4" id="KW-0186">Copper</keyword>
<comment type="subcellular location">
    <subcellularLocation>
        <location evidence="1">Cell envelope</location>
    </subcellularLocation>
</comment>
<evidence type="ECO:0000256" key="4">
    <source>
        <dbReference type="ARBA" id="ARBA00023008"/>
    </source>
</evidence>
<dbReference type="RefSeq" id="WP_097926532.1">
    <property type="nucleotide sequence ID" value="NZ_AP022579.1"/>
</dbReference>
<dbReference type="SUPFAM" id="SSF81296">
    <property type="entry name" value="E set domains"/>
    <property type="match status" value="1"/>
</dbReference>
<dbReference type="PANTHER" id="PTHR34820">
    <property type="entry name" value="INNER MEMBRANE PROTEIN YEBZ"/>
    <property type="match status" value="1"/>
</dbReference>
<keyword evidence="5" id="KW-0812">Transmembrane</keyword>
<dbReference type="GO" id="GO:0005507">
    <property type="term" value="F:copper ion binding"/>
    <property type="evidence" value="ECO:0007669"/>
    <property type="project" value="InterPro"/>
</dbReference>
<reference evidence="9 11" key="3">
    <citation type="journal article" date="2022" name="BMC Genomics">
        <title>Comparative genome analysis of mycobacteria focusing on tRNA and non-coding RNA.</title>
        <authorList>
            <person name="Behra P.R.K."/>
            <person name="Pettersson B.M.F."/>
            <person name="Ramesh M."/>
            <person name="Das S."/>
            <person name="Dasgupta S."/>
            <person name="Kirsebom L.A."/>
        </authorList>
    </citation>
    <scope>NUCLEOTIDE SEQUENCE [LARGE SCALE GENOMIC DNA]</scope>
    <source>
        <strain evidence="9 11">DSM 44677</strain>
    </source>
</reference>
<evidence type="ECO:0000313" key="9">
    <source>
        <dbReference type="EMBL" id="UNB99652.1"/>
    </source>
</evidence>
<proteinExistence type="predicted"/>
<dbReference type="InterPro" id="IPR032694">
    <property type="entry name" value="CopC/D"/>
</dbReference>
<name>A0AAX2ZX16_9MYCO</name>
<dbReference type="GO" id="GO:0042597">
    <property type="term" value="C:periplasmic space"/>
    <property type="evidence" value="ECO:0007669"/>
    <property type="project" value="InterPro"/>
</dbReference>
<keyword evidence="3 6" id="KW-0732">Signal</keyword>
<evidence type="ECO:0000256" key="3">
    <source>
        <dbReference type="ARBA" id="ARBA00022729"/>
    </source>
</evidence>
<evidence type="ECO:0000259" key="7">
    <source>
        <dbReference type="Pfam" id="PF04234"/>
    </source>
</evidence>
<keyword evidence="2" id="KW-0479">Metal-binding</keyword>
<dbReference type="GO" id="GO:0006825">
    <property type="term" value="P:copper ion transport"/>
    <property type="evidence" value="ECO:0007669"/>
    <property type="project" value="InterPro"/>
</dbReference>
<dbReference type="InterPro" id="IPR014755">
    <property type="entry name" value="Cu-Rt/internalin_Ig-like"/>
</dbReference>
<dbReference type="PANTHER" id="PTHR34820:SF4">
    <property type="entry name" value="INNER MEMBRANE PROTEIN YEBZ"/>
    <property type="match status" value="1"/>
</dbReference>
<evidence type="ECO:0000256" key="1">
    <source>
        <dbReference type="ARBA" id="ARBA00004196"/>
    </source>
</evidence>
<reference evidence="8" key="2">
    <citation type="submission" date="2020-02" db="EMBL/GenBank/DDBJ databases">
        <authorList>
            <person name="Matsumoto Y."/>
            <person name="Kinjo T."/>
            <person name="Motooka D."/>
            <person name="Nabeya D."/>
            <person name="Jung N."/>
            <person name="Uechi K."/>
            <person name="Horii T."/>
            <person name="Iida T."/>
            <person name="Fujita J."/>
            <person name="Nakamura S."/>
        </authorList>
    </citation>
    <scope>NUCLEOTIDE SEQUENCE</scope>
    <source>
        <strain evidence="8">JCM 15653</strain>
    </source>
</reference>